<accession>A0A914QD59</accession>
<dbReference type="WBParaSite" id="PDA_v2.g251.t1">
    <property type="protein sequence ID" value="PDA_v2.g251.t1"/>
    <property type="gene ID" value="PDA_v2.g251"/>
</dbReference>
<keyword evidence="1" id="KW-0175">Coiled coil</keyword>
<evidence type="ECO:0000256" key="1">
    <source>
        <dbReference type="SAM" id="Coils"/>
    </source>
</evidence>
<organism evidence="2 3">
    <name type="scientific">Panagrolaimus davidi</name>
    <dbReference type="NCBI Taxonomy" id="227884"/>
    <lineage>
        <taxon>Eukaryota</taxon>
        <taxon>Metazoa</taxon>
        <taxon>Ecdysozoa</taxon>
        <taxon>Nematoda</taxon>
        <taxon>Chromadorea</taxon>
        <taxon>Rhabditida</taxon>
        <taxon>Tylenchina</taxon>
        <taxon>Panagrolaimomorpha</taxon>
        <taxon>Panagrolaimoidea</taxon>
        <taxon>Panagrolaimidae</taxon>
        <taxon>Panagrolaimus</taxon>
    </lineage>
</organism>
<evidence type="ECO:0000313" key="2">
    <source>
        <dbReference type="Proteomes" id="UP000887578"/>
    </source>
</evidence>
<reference evidence="3" key="1">
    <citation type="submission" date="2022-11" db="UniProtKB">
        <authorList>
            <consortium name="WormBaseParasite"/>
        </authorList>
    </citation>
    <scope>IDENTIFICATION</scope>
</reference>
<protein>
    <submittedName>
        <fullName evidence="3">Uncharacterized protein</fullName>
    </submittedName>
</protein>
<keyword evidence="2" id="KW-1185">Reference proteome</keyword>
<evidence type="ECO:0000313" key="3">
    <source>
        <dbReference type="WBParaSite" id="PDA_v2.g251.t1"/>
    </source>
</evidence>
<sequence>MSSIQKSIKKENVARIEDEVLMTEIFVEEISDVKNVEEVINDHEKVFDKSIFESWKNEMENKMESYKEEMDSRTEKLKDKVKKLRTAKKEQATTIQNLEEEVEKMKDMKVKMEKMETTIQNLEEKVKSMKRKQLENETKKTFKTEDGYKMLLKNYERYVKENRNDYYSIVGSEYQNWLKANNLYIMRSSKFCARFYRKDELDKFTPMVLKMQKKSKFLKDIDCFRKKEAKRSNSEEDGPPAKKSK</sequence>
<proteinExistence type="predicted"/>
<dbReference type="AlphaFoldDB" id="A0A914QD59"/>
<name>A0A914QD59_9BILA</name>
<dbReference type="Proteomes" id="UP000887578">
    <property type="component" value="Unplaced"/>
</dbReference>
<feature type="coiled-coil region" evidence="1">
    <location>
        <begin position="56"/>
        <end position="139"/>
    </location>
</feature>